<evidence type="ECO:0000256" key="1">
    <source>
        <dbReference type="ARBA" id="ARBA00010271"/>
    </source>
</evidence>
<comment type="caution">
    <text evidence="8">The sequence shown here is derived from an EMBL/GenBank/DDBJ whole genome shotgun (WGS) entry which is preliminary data.</text>
</comment>
<evidence type="ECO:0000313" key="9">
    <source>
        <dbReference type="Proteomes" id="UP001189429"/>
    </source>
</evidence>
<dbReference type="PANTHER" id="PTHR11062">
    <property type="entry name" value="EXOSTOSIN HEPARAN SULFATE GLYCOSYLTRANSFERASE -RELATED"/>
    <property type="match status" value="1"/>
</dbReference>
<feature type="region of interest" description="Disordered" evidence="6">
    <location>
        <begin position="352"/>
        <end position="460"/>
    </location>
</feature>
<feature type="compositionally biased region" description="Low complexity" evidence="6">
    <location>
        <begin position="166"/>
        <end position="183"/>
    </location>
</feature>
<feature type="region of interest" description="Disordered" evidence="6">
    <location>
        <begin position="153"/>
        <end position="267"/>
    </location>
</feature>
<keyword evidence="9" id="KW-1185">Reference proteome</keyword>
<feature type="region of interest" description="Disordered" evidence="6">
    <location>
        <begin position="944"/>
        <end position="991"/>
    </location>
</feature>
<evidence type="ECO:0000256" key="3">
    <source>
        <dbReference type="ARBA" id="ARBA00022771"/>
    </source>
</evidence>
<evidence type="ECO:0000256" key="4">
    <source>
        <dbReference type="ARBA" id="ARBA00022833"/>
    </source>
</evidence>
<feature type="compositionally biased region" description="Low complexity" evidence="6">
    <location>
        <begin position="907"/>
        <end position="916"/>
    </location>
</feature>
<feature type="region of interest" description="Disordered" evidence="6">
    <location>
        <begin position="530"/>
        <end position="916"/>
    </location>
</feature>
<evidence type="ECO:0000313" key="8">
    <source>
        <dbReference type="EMBL" id="CAK0860323.1"/>
    </source>
</evidence>
<accession>A0ABN9UKG2</accession>
<gene>
    <name evidence="8" type="ORF">PCOR1329_LOCUS49326</name>
</gene>
<evidence type="ECO:0000256" key="2">
    <source>
        <dbReference type="ARBA" id="ARBA00022723"/>
    </source>
</evidence>
<evidence type="ECO:0000259" key="7">
    <source>
        <dbReference type="PROSITE" id="PS52027"/>
    </source>
</evidence>
<feature type="compositionally biased region" description="Low complexity" evidence="6">
    <location>
        <begin position="578"/>
        <end position="619"/>
    </location>
</feature>
<keyword evidence="2" id="KW-0479">Metal-binding</keyword>
<feature type="compositionally biased region" description="Gly residues" evidence="6">
    <location>
        <begin position="620"/>
        <end position="629"/>
    </location>
</feature>
<reference evidence="8" key="1">
    <citation type="submission" date="2023-10" db="EMBL/GenBank/DDBJ databases">
        <authorList>
            <person name="Chen Y."/>
            <person name="Shah S."/>
            <person name="Dougan E. K."/>
            <person name="Thang M."/>
            <person name="Chan C."/>
        </authorList>
    </citation>
    <scope>NUCLEOTIDE SEQUENCE [LARGE SCALE GENOMIC DNA]</scope>
</reference>
<dbReference type="EMBL" id="CAUYUJ010015966">
    <property type="protein sequence ID" value="CAK0860323.1"/>
    <property type="molecule type" value="Genomic_DNA"/>
</dbReference>
<dbReference type="PROSITE" id="PS52027">
    <property type="entry name" value="ZF_C2HC_C3H"/>
    <property type="match status" value="1"/>
</dbReference>
<feature type="compositionally biased region" description="Pro residues" evidence="6">
    <location>
        <begin position="736"/>
        <end position="754"/>
    </location>
</feature>
<name>A0ABN9UKG2_9DINO</name>
<protein>
    <recommendedName>
        <fullName evidence="7">C2HC/C3H-type domain-containing protein</fullName>
    </recommendedName>
</protein>
<feature type="compositionally biased region" description="Polar residues" evidence="6">
    <location>
        <begin position="842"/>
        <end position="858"/>
    </location>
</feature>
<sequence>MLEAEKIEQLRRVFAETLFAIHENVKFGQQDAMGYQTMLRNSVFGLVPRGDEHFTFRLTEVLAAGGVPVLMDDDFYAPFARDDLAEWAVVIPESEVPKTVEILTQLDNETICKMKKEGAKKWRYGKDMQALVDGLLVSLTRLLEKERLLDEGPPAVEQKSEVSPLATAARRAPRAGRGAEATRQVQSPPVPRALCFDSCGSAGGTPRTPRAPARAGPGAPGAAPPASASPQRPSSLWQQLAAEERTPPARGAACGATPSPSVFRPADGPGEATWRVAESADLSGWCGRGLGGGAPELPPWPIGSSTSASPDRYTSARQLGGQLTGMSSELSYAEQTEVIAQFLCSLEPSEVAASNRGGSSSSGSRAPLGGGVERSCQQQGEGTADGHGAAASTPVEQRGAGLCGGAERGWPADAEGTAEEYSAAASTPVEHRSAQAAHQASSPEEPLSAERGAHAGQWTEPLEEFPSEEIRLRRCGFCGRSFRQDRLPVHEAVCARAASGGPGRARFDSFGQRCGGAAAWWWPGGAGALAEPAEREPRSAGARAVARGSLARPAAASAGASARARRVRPGTAPPRWRAGPAEQAAQAAGPAEQPASPARAAAPARPPCAQGKAAARAAGRGAGSPGLGRGQSSPPAAGKRPATPARPRALGGARASAGALASPARPLRAPIPGESPELGQGAAGDRPGPWGTSGWSAGGRAWHTPPAAPASGAGSSCARSEPARTHARGAGSSRAQPPPPPEQAGPRRPAPQQPLGPCGGAHRSDAHATPPPPPHRQQPHGGKIGPAVPEPTSRADADPAGPDGFASDVSATRPACAPLGSEAARQPRWGPPAVAACWSPEASLQSQKTGRSADSATATPEPIGRAAGQSSGESGRGLLGCPMTPPKEPASRATGQEEGPQEKGPKGAKAAGAAAVAEKLKWAPSPALGAMLQEVERLGAQVDEMRRRALPESPSGQGSPGGTADDCWAKGSGPGDLHVWPELGRPPRRSRAAYDPLRYCGTAATTAADADQALAPGARKASDDELASMVDSLELQSLRFQDYLRQCAHQVRERRRHIESCGAGAAKAAAGSEVGESSRH</sequence>
<dbReference type="InterPro" id="IPR040911">
    <property type="entry name" value="Exostosin_GT47"/>
</dbReference>
<dbReference type="Pfam" id="PF13913">
    <property type="entry name" value="zf-C2HC_2"/>
    <property type="match status" value="1"/>
</dbReference>
<proteinExistence type="inferred from homology"/>
<dbReference type="InterPro" id="IPR049899">
    <property type="entry name" value="Znf_C2HC_C3H"/>
</dbReference>
<keyword evidence="4" id="KW-0862">Zinc</keyword>
<dbReference type="Proteomes" id="UP001189429">
    <property type="component" value="Unassembled WGS sequence"/>
</dbReference>
<feature type="compositionally biased region" description="Low complexity" evidence="6">
    <location>
        <begin position="539"/>
        <end position="562"/>
    </location>
</feature>
<organism evidence="8 9">
    <name type="scientific">Prorocentrum cordatum</name>
    <dbReference type="NCBI Taxonomy" id="2364126"/>
    <lineage>
        <taxon>Eukaryota</taxon>
        <taxon>Sar</taxon>
        <taxon>Alveolata</taxon>
        <taxon>Dinophyceae</taxon>
        <taxon>Prorocentrales</taxon>
        <taxon>Prorocentraceae</taxon>
        <taxon>Prorocentrum</taxon>
    </lineage>
</organism>
<dbReference type="InterPro" id="IPR004263">
    <property type="entry name" value="Exostosin"/>
</dbReference>
<feature type="region of interest" description="Disordered" evidence="6">
    <location>
        <begin position="1058"/>
        <end position="1080"/>
    </location>
</feature>
<feature type="compositionally biased region" description="Low complexity" evidence="6">
    <location>
        <begin position="352"/>
        <end position="367"/>
    </location>
</feature>
<feature type="compositionally biased region" description="Low complexity" evidence="6">
    <location>
        <begin position="204"/>
        <end position="235"/>
    </location>
</feature>
<comment type="similarity">
    <text evidence="1">Belongs to the glycosyltransferase 47 family.</text>
</comment>
<feature type="domain" description="C2HC/C3H-type" evidence="7">
    <location>
        <begin position="471"/>
        <end position="500"/>
    </location>
</feature>
<evidence type="ECO:0000256" key="6">
    <source>
        <dbReference type="SAM" id="MobiDB-lite"/>
    </source>
</evidence>
<evidence type="ECO:0000256" key="5">
    <source>
        <dbReference type="PROSITE-ProRule" id="PRU01371"/>
    </source>
</evidence>
<dbReference type="Pfam" id="PF03016">
    <property type="entry name" value="Exostosin_GT47"/>
    <property type="match status" value="1"/>
</dbReference>
<keyword evidence="3 5" id="KW-0863">Zinc-finger</keyword>
<feature type="compositionally biased region" description="Low complexity" evidence="6">
    <location>
        <begin position="1060"/>
        <end position="1080"/>
    </location>
</feature>
<feature type="compositionally biased region" description="Low complexity" evidence="6">
    <location>
        <begin position="634"/>
        <end position="670"/>
    </location>
</feature>
<feature type="region of interest" description="Disordered" evidence="6">
    <location>
        <begin position="287"/>
        <end position="313"/>
    </location>
</feature>